<gene>
    <name evidence="12" type="ORF">H109_03194</name>
</gene>
<dbReference type="FunFam" id="3.40.50.1000:FF:000001">
    <property type="entry name" value="Phospholipid-transporting ATPase IC"/>
    <property type="match status" value="1"/>
</dbReference>
<dbReference type="SFLD" id="SFLDF00027">
    <property type="entry name" value="p-type_atpase"/>
    <property type="match status" value="1"/>
</dbReference>
<dbReference type="PROSITE" id="PS00154">
    <property type="entry name" value="ATPASE_E1_E2"/>
    <property type="match status" value="1"/>
</dbReference>
<evidence type="ECO:0000256" key="2">
    <source>
        <dbReference type="ARBA" id="ARBA00022475"/>
    </source>
</evidence>
<dbReference type="InterPro" id="IPR036412">
    <property type="entry name" value="HAD-like_sf"/>
</dbReference>
<dbReference type="Gene3D" id="3.40.1110.10">
    <property type="entry name" value="Calcium-transporting ATPase, cytoplasmic domain N"/>
    <property type="match status" value="1"/>
</dbReference>
<keyword evidence="2" id="KW-1003">Cell membrane</keyword>
<dbReference type="Pfam" id="PF00702">
    <property type="entry name" value="Hydrolase"/>
    <property type="match status" value="1"/>
</dbReference>
<evidence type="ECO:0000256" key="1">
    <source>
        <dbReference type="ARBA" id="ARBA00004651"/>
    </source>
</evidence>
<feature type="transmembrane region" description="Helical" evidence="10">
    <location>
        <begin position="1048"/>
        <end position="1064"/>
    </location>
</feature>
<evidence type="ECO:0000256" key="7">
    <source>
        <dbReference type="ARBA" id="ARBA00022989"/>
    </source>
</evidence>
<dbReference type="GO" id="GO:0016887">
    <property type="term" value="F:ATP hydrolysis activity"/>
    <property type="evidence" value="ECO:0007669"/>
    <property type="project" value="InterPro"/>
</dbReference>
<evidence type="ECO:0000256" key="8">
    <source>
        <dbReference type="ARBA" id="ARBA00023136"/>
    </source>
</evidence>
<dbReference type="Pfam" id="PF00690">
    <property type="entry name" value="Cation_ATPase_N"/>
    <property type="match status" value="1"/>
</dbReference>
<dbReference type="Gene3D" id="1.20.1110.10">
    <property type="entry name" value="Calcium-transporting ATPase, transmembrane domain"/>
    <property type="match status" value="1"/>
</dbReference>
<name>A0A059JAV6_TRIIM</name>
<dbReference type="Pfam" id="PF00689">
    <property type="entry name" value="Cation_ATPase_C"/>
    <property type="match status" value="1"/>
</dbReference>
<dbReference type="InterPro" id="IPR018303">
    <property type="entry name" value="ATPase_P-typ_P_site"/>
</dbReference>
<feature type="transmembrane region" description="Helical" evidence="10">
    <location>
        <begin position="1015"/>
        <end position="1036"/>
    </location>
</feature>
<dbReference type="Proteomes" id="UP000024533">
    <property type="component" value="Unassembled WGS sequence"/>
</dbReference>
<feature type="compositionally biased region" description="Basic and acidic residues" evidence="9">
    <location>
        <begin position="1"/>
        <end position="31"/>
    </location>
</feature>
<evidence type="ECO:0000313" key="12">
    <source>
        <dbReference type="EMBL" id="KDB24985.1"/>
    </source>
</evidence>
<dbReference type="SUPFAM" id="SSF81660">
    <property type="entry name" value="Metal cation-transporting ATPase, ATP-binding domain N"/>
    <property type="match status" value="1"/>
</dbReference>
<dbReference type="GO" id="GO:1990573">
    <property type="term" value="P:potassium ion import across plasma membrane"/>
    <property type="evidence" value="ECO:0007669"/>
    <property type="project" value="TreeGrafter"/>
</dbReference>
<evidence type="ECO:0000313" key="13">
    <source>
        <dbReference type="Proteomes" id="UP000024533"/>
    </source>
</evidence>
<accession>A0A059JAV6</accession>
<dbReference type="InterPro" id="IPR059000">
    <property type="entry name" value="ATPase_P-type_domA"/>
</dbReference>
<dbReference type="OrthoDB" id="158672at2759"/>
<dbReference type="InterPro" id="IPR008250">
    <property type="entry name" value="ATPase_P-typ_transduc_dom_A_sf"/>
</dbReference>
<dbReference type="PANTHER" id="PTHR43294:SF21">
    <property type="entry name" value="CATION TRANSPORTING ATPASE"/>
    <property type="match status" value="1"/>
</dbReference>
<proteinExistence type="predicted"/>
<dbReference type="Pfam" id="PF00122">
    <property type="entry name" value="E1-E2_ATPase"/>
    <property type="match status" value="1"/>
</dbReference>
<dbReference type="PANTHER" id="PTHR43294">
    <property type="entry name" value="SODIUM/POTASSIUM-TRANSPORTING ATPASE SUBUNIT ALPHA"/>
    <property type="match status" value="1"/>
</dbReference>
<keyword evidence="8 10" id="KW-0472">Membrane</keyword>
<dbReference type="GO" id="GO:0036376">
    <property type="term" value="P:sodium ion export across plasma membrane"/>
    <property type="evidence" value="ECO:0007669"/>
    <property type="project" value="TreeGrafter"/>
</dbReference>
<dbReference type="Gene3D" id="3.40.50.1000">
    <property type="entry name" value="HAD superfamily/HAD-like"/>
    <property type="match status" value="1"/>
</dbReference>
<keyword evidence="6" id="KW-1278">Translocase</keyword>
<dbReference type="InterPro" id="IPR023298">
    <property type="entry name" value="ATPase_P-typ_TM_dom_sf"/>
</dbReference>
<dbReference type="Pfam" id="PF13246">
    <property type="entry name" value="Cation_ATPase"/>
    <property type="match status" value="1"/>
</dbReference>
<dbReference type="GO" id="GO:0005886">
    <property type="term" value="C:plasma membrane"/>
    <property type="evidence" value="ECO:0007669"/>
    <property type="project" value="UniProtKB-SubCell"/>
</dbReference>
<dbReference type="GO" id="GO:0030007">
    <property type="term" value="P:intracellular potassium ion homeostasis"/>
    <property type="evidence" value="ECO:0007669"/>
    <property type="project" value="TreeGrafter"/>
</dbReference>
<dbReference type="HOGENOM" id="CLU_002360_4_1_1"/>
<feature type="transmembrane region" description="Helical" evidence="10">
    <location>
        <begin position="376"/>
        <end position="401"/>
    </location>
</feature>
<dbReference type="InterPro" id="IPR001757">
    <property type="entry name" value="P_typ_ATPase"/>
</dbReference>
<evidence type="ECO:0000259" key="11">
    <source>
        <dbReference type="SMART" id="SM00831"/>
    </source>
</evidence>
<dbReference type="InterPro" id="IPR050510">
    <property type="entry name" value="Cation_transp_ATPase_P-type"/>
</dbReference>
<dbReference type="InterPro" id="IPR004014">
    <property type="entry name" value="ATPase_P-typ_cation-transptr_N"/>
</dbReference>
<dbReference type="STRING" id="1215338.A0A059JAV6"/>
<dbReference type="InterPro" id="IPR006068">
    <property type="entry name" value="ATPase_P-typ_cation-transptr_C"/>
</dbReference>
<feature type="transmembrane region" description="Helical" evidence="10">
    <location>
        <begin position="144"/>
        <end position="167"/>
    </location>
</feature>
<dbReference type="PRINTS" id="PR00119">
    <property type="entry name" value="CATATPASE"/>
</dbReference>
<comment type="subcellular location">
    <subcellularLocation>
        <location evidence="1">Cell membrane</location>
        <topology evidence="1">Multi-pass membrane protein</topology>
    </subcellularLocation>
</comment>
<dbReference type="GO" id="GO:0005391">
    <property type="term" value="F:P-type sodium:potassium-exchanging transporter activity"/>
    <property type="evidence" value="ECO:0007669"/>
    <property type="project" value="TreeGrafter"/>
</dbReference>
<dbReference type="SMART" id="SM00831">
    <property type="entry name" value="Cation_ATPase_N"/>
    <property type="match status" value="1"/>
</dbReference>
<protein>
    <recommendedName>
        <fullName evidence="11">Cation-transporting P-type ATPase N-terminal domain-containing protein</fullName>
    </recommendedName>
</protein>
<dbReference type="SFLD" id="SFLDS00003">
    <property type="entry name" value="Haloacid_Dehalogenase"/>
    <property type="match status" value="1"/>
</dbReference>
<keyword evidence="13" id="KW-1185">Reference proteome</keyword>
<keyword evidence="4" id="KW-0547">Nucleotide-binding</keyword>
<dbReference type="InterPro" id="IPR044492">
    <property type="entry name" value="P_typ_ATPase_HD_dom"/>
</dbReference>
<dbReference type="InterPro" id="IPR023299">
    <property type="entry name" value="ATPase_P-typ_cyto_dom_N"/>
</dbReference>
<reference evidence="12 13" key="1">
    <citation type="submission" date="2014-02" db="EMBL/GenBank/DDBJ databases">
        <title>The Genome Sequence of Trichophyton interdigitale MR816.</title>
        <authorList>
            <consortium name="The Broad Institute Genomics Platform"/>
            <person name="Cuomo C.A."/>
            <person name="White T.C."/>
            <person name="Graser Y."/>
            <person name="Martinez-Rossi N."/>
            <person name="Heitman J."/>
            <person name="Young S.K."/>
            <person name="Zeng Q."/>
            <person name="Gargeya S."/>
            <person name="Abouelleil A."/>
            <person name="Alvarado L."/>
            <person name="Chapman S.B."/>
            <person name="Gainer-Dewar J."/>
            <person name="Goldberg J."/>
            <person name="Griggs A."/>
            <person name="Gujja S."/>
            <person name="Hansen M."/>
            <person name="Howarth C."/>
            <person name="Imamovic A."/>
            <person name="Larimer J."/>
            <person name="Martinez D."/>
            <person name="Murphy C."/>
            <person name="Pearson M.D."/>
            <person name="Persinoti G."/>
            <person name="Poon T."/>
            <person name="Priest M."/>
            <person name="Roberts A.D."/>
            <person name="Saif S."/>
            <person name="Shea T.D."/>
            <person name="Sykes S.N."/>
            <person name="Wortman J."/>
            <person name="Nusbaum C."/>
            <person name="Birren B."/>
        </authorList>
    </citation>
    <scope>NUCLEOTIDE SEQUENCE [LARGE SCALE GENOMIC DNA]</scope>
    <source>
        <strain evidence="12 13">MR816</strain>
    </source>
</reference>
<dbReference type="OMA" id="QQPPIFN"/>
<keyword evidence="5" id="KW-0067">ATP-binding</keyword>
<dbReference type="EMBL" id="AOKY01000231">
    <property type="protein sequence ID" value="KDB24985.1"/>
    <property type="molecule type" value="Genomic_DNA"/>
</dbReference>
<comment type="caution">
    <text evidence="12">The sequence shown here is derived from an EMBL/GenBank/DDBJ whole genome shotgun (WGS) entry which is preliminary data.</text>
</comment>
<dbReference type="SUPFAM" id="SSF81653">
    <property type="entry name" value="Calcium ATPase, transduction domain A"/>
    <property type="match status" value="1"/>
</dbReference>
<dbReference type="SUPFAM" id="SSF56784">
    <property type="entry name" value="HAD-like"/>
    <property type="match status" value="1"/>
</dbReference>
<feature type="transmembrane region" description="Helical" evidence="10">
    <location>
        <begin position="918"/>
        <end position="942"/>
    </location>
</feature>
<dbReference type="SUPFAM" id="SSF81665">
    <property type="entry name" value="Calcium ATPase, transmembrane domain M"/>
    <property type="match status" value="1"/>
</dbReference>
<dbReference type="InterPro" id="IPR023214">
    <property type="entry name" value="HAD_sf"/>
</dbReference>
<feature type="transmembrane region" description="Helical" evidence="10">
    <location>
        <begin position="341"/>
        <end position="364"/>
    </location>
</feature>
<organism evidence="12 13">
    <name type="scientific">Trichophyton interdigitale (strain MR816)</name>
    <dbReference type="NCBI Taxonomy" id="1215338"/>
    <lineage>
        <taxon>Eukaryota</taxon>
        <taxon>Fungi</taxon>
        <taxon>Dikarya</taxon>
        <taxon>Ascomycota</taxon>
        <taxon>Pezizomycotina</taxon>
        <taxon>Eurotiomycetes</taxon>
        <taxon>Eurotiomycetidae</taxon>
        <taxon>Onygenales</taxon>
        <taxon>Arthrodermataceae</taxon>
        <taxon>Trichophyton</taxon>
    </lineage>
</organism>
<keyword evidence="7 10" id="KW-1133">Transmembrane helix</keyword>
<dbReference type="SFLD" id="SFLDG00002">
    <property type="entry name" value="C1.7:_P-type_atpase_like"/>
    <property type="match status" value="1"/>
</dbReference>
<evidence type="ECO:0000256" key="3">
    <source>
        <dbReference type="ARBA" id="ARBA00022692"/>
    </source>
</evidence>
<dbReference type="GO" id="GO:0005524">
    <property type="term" value="F:ATP binding"/>
    <property type="evidence" value="ECO:0007669"/>
    <property type="project" value="UniProtKB-KW"/>
</dbReference>
<dbReference type="AlphaFoldDB" id="A0A059JAV6"/>
<evidence type="ECO:0000256" key="4">
    <source>
        <dbReference type="ARBA" id="ARBA00022741"/>
    </source>
</evidence>
<evidence type="ECO:0000256" key="6">
    <source>
        <dbReference type="ARBA" id="ARBA00022967"/>
    </source>
</evidence>
<feature type="transmembrane region" description="Helical" evidence="10">
    <location>
        <begin position="871"/>
        <end position="893"/>
    </location>
</feature>
<dbReference type="PRINTS" id="PR00121">
    <property type="entry name" value="NAKATPASE"/>
</dbReference>
<sequence length="1085" mass="120072">MTVEGDAEKADVDSDMRIRYADEEQPQESRRRSLHRKSSVGSMSIRSARRIVPPETVLPIAYRTLSYNVEESIQKAKEAPLKGATQAVDGISELDWHLIPIDNIALRLNTSVSQGLSADQARKRILEHGKNAPTRPRTEWFRKIMGYFFGGFGILLLTGCILVFIAWKPLGDPPALANLALAIVLLAVFFIQAGFNAWQDWSSSRVMASITTMLPDDCIAVRDTATVVMSAVELVPGDVIKIKQGNKLPCDIRFVEVSSDAKFDRSILTGESEPVDGTVESTDKNFLETRCIGLQGTHCVSGTATGICIATGDTTVFGRIANLTSKPNHGLTPIQKEILRFVLIIVSFIASVVILVVVVWAAWLRKSHPHWINVPLLIVNCVSVGIAFVPEGLPVAVALSLTIGAKIMRKNNILCKSLATVETLGSVSVICSDKTGTLTKNEMFVTDCFAGGHEYRADEVKKFLGTACEGSNSPNNALERTQVLGALCNAAEIDASTLKLPAQSMKIHGDPTDQAILRFSESLEPTKELKMKWKKAFEIAFSSKNKYMIRIMTPVPSACTENAEKHTEMELSIKGASDILLPCCRTVLKSDDSVAALSDMDRESIEKAKDKWSREGKRVILLARKDVTKAVEDSLKMAQPEKSIMDYARSDLTFVGMWALIDPLRDEIPDVIKTLRGAGIRILMVTGDFKLTAQAIAIDCGIIKSSNAVVHSIDSLSRDFEMEHHSQREQRSPLVISGPELITLNDKQWDQLCTYEEIVFARTTPDQKLRIVKEFQSREKIVAMTGDGVNDAPALKAADVGVALGSGSDIAIEAADMVLLDSFAAIVEAVKYGRVTFDNLKKTICYLLPAGSFSELWPVLANTFLGIPQALSSFLMVIICLFTDAAGAITLSYEQPEMDVLLRPPRNQKTDRLVNGRFILHAYGFIGVYECLLSFVMAFWYMSRRGIPFSAMLLKFGKMDPQYDPEYVTEISNKASSIYFVNLVILQFFNLLATRTRRLSIFQQPPIFNKETQNPLLFAAMLFSLMIIFIFCYIPGIQNTVATTTVPVEHFFLPISFGIGLLLLDETRKYFVRNYPEGLLAKLSW</sequence>
<feature type="domain" description="Cation-transporting P-type ATPase N-terminal" evidence="11">
    <location>
        <begin position="95"/>
        <end position="168"/>
    </location>
</feature>
<feature type="transmembrane region" description="Helical" evidence="10">
    <location>
        <begin position="179"/>
        <end position="198"/>
    </location>
</feature>
<dbReference type="NCBIfam" id="TIGR01494">
    <property type="entry name" value="ATPase_P-type"/>
    <property type="match status" value="2"/>
</dbReference>
<feature type="region of interest" description="Disordered" evidence="9">
    <location>
        <begin position="1"/>
        <end position="45"/>
    </location>
</feature>
<dbReference type="Gene3D" id="2.70.150.10">
    <property type="entry name" value="Calcium-transporting ATPase, cytoplasmic transduction domain A"/>
    <property type="match status" value="1"/>
</dbReference>
<dbReference type="GO" id="GO:0006883">
    <property type="term" value="P:intracellular sodium ion homeostasis"/>
    <property type="evidence" value="ECO:0007669"/>
    <property type="project" value="TreeGrafter"/>
</dbReference>
<evidence type="ECO:0000256" key="9">
    <source>
        <dbReference type="SAM" id="MobiDB-lite"/>
    </source>
</evidence>
<evidence type="ECO:0000256" key="5">
    <source>
        <dbReference type="ARBA" id="ARBA00022840"/>
    </source>
</evidence>
<dbReference type="GO" id="GO:1902600">
    <property type="term" value="P:proton transmembrane transport"/>
    <property type="evidence" value="ECO:0007669"/>
    <property type="project" value="TreeGrafter"/>
</dbReference>
<keyword evidence="3 10" id="KW-0812">Transmembrane</keyword>
<feature type="transmembrane region" description="Helical" evidence="10">
    <location>
        <begin position="977"/>
        <end position="994"/>
    </location>
</feature>
<evidence type="ECO:0000256" key="10">
    <source>
        <dbReference type="SAM" id="Phobius"/>
    </source>
</evidence>
<dbReference type="FunFam" id="3.40.50.1000:FF:000083">
    <property type="entry name" value="Sodium/potassium-transporting ATPase subunit alpha"/>
    <property type="match status" value="1"/>
</dbReference>